<feature type="domain" description="Peptidase M15C" evidence="1">
    <location>
        <begin position="195"/>
        <end position="265"/>
    </location>
</feature>
<dbReference type="EMBL" id="LNYR01000006">
    <property type="protein sequence ID" value="KTD52707.1"/>
    <property type="molecule type" value="Genomic_DNA"/>
</dbReference>
<dbReference type="GO" id="GO:0008233">
    <property type="term" value="F:peptidase activity"/>
    <property type="evidence" value="ECO:0007669"/>
    <property type="project" value="InterPro"/>
</dbReference>
<reference evidence="2 4" key="1">
    <citation type="submission" date="2015-11" db="EMBL/GenBank/DDBJ databases">
        <title>Genomic analysis of 38 Legionella species identifies large and diverse effector repertoires.</title>
        <authorList>
            <person name="Burstein D."/>
            <person name="Amaro F."/>
            <person name="Zusman T."/>
            <person name="Lifshitz Z."/>
            <person name="Cohen O."/>
            <person name="Gilbert J.A."/>
            <person name="Pupko T."/>
            <person name="Shuman H.A."/>
            <person name="Segal G."/>
        </authorList>
    </citation>
    <scope>NUCLEOTIDE SEQUENCE [LARGE SCALE GENOMIC DNA]</scope>
    <source>
        <strain evidence="2 4">ATCC 49507</strain>
    </source>
</reference>
<proteinExistence type="predicted"/>
<protein>
    <recommendedName>
        <fullName evidence="1">Peptidase M15C domain-containing protein</fullName>
    </recommendedName>
</protein>
<evidence type="ECO:0000313" key="3">
    <source>
        <dbReference type="EMBL" id="STY19124.1"/>
    </source>
</evidence>
<dbReference type="SUPFAM" id="SSF55166">
    <property type="entry name" value="Hedgehog/DD-peptidase"/>
    <property type="match status" value="1"/>
</dbReference>
<dbReference type="Proteomes" id="UP000254230">
    <property type="component" value="Unassembled WGS sequence"/>
</dbReference>
<keyword evidence="4" id="KW-1185">Reference proteome</keyword>
<evidence type="ECO:0000313" key="4">
    <source>
        <dbReference type="Proteomes" id="UP000054639"/>
    </source>
</evidence>
<name>A0A378KWB0_9GAMM</name>
<dbReference type="STRING" id="45072.Lqua_0540"/>
<organism evidence="3 5">
    <name type="scientific">Legionella quateirensis</name>
    <dbReference type="NCBI Taxonomy" id="45072"/>
    <lineage>
        <taxon>Bacteria</taxon>
        <taxon>Pseudomonadati</taxon>
        <taxon>Pseudomonadota</taxon>
        <taxon>Gammaproteobacteria</taxon>
        <taxon>Legionellales</taxon>
        <taxon>Legionellaceae</taxon>
        <taxon>Legionella</taxon>
    </lineage>
</organism>
<accession>A0A378KWB0</accession>
<dbReference type="Proteomes" id="UP000054639">
    <property type="component" value="Unassembled WGS sequence"/>
</dbReference>
<dbReference type="Pfam" id="PF13539">
    <property type="entry name" value="Peptidase_M15_4"/>
    <property type="match status" value="1"/>
</dbReference>
<dbReference type="Gene3D" id="3.30.1380.10">
    <property type="match status" value="1"/>
</dbReference>
<dbReference type="AlphaFoldDB" id="A0A378KWB0"/>
<dbReference type="InterPro" id="IPR009045">
    <property type="entry name" value="Zn_M74/Hedgehog-like"/>
</dbReference>
<dbReference type="EMBL" id="UGOW01000001">
    <property type="protein sequence ID" value="STY19124.1"/>
    <property type="molecule type" value="Genomic_DNA"/>
</dbReference>
<sequence>MFIQRKRTSRNSFTRYSKIHFILIMSFSLIIQSPVYAREARANQQCFIKAYPSAVDQNGEFVQTMSGKTLVWNDGKSKSFTEMLNSPDLKDMQTLAYPAFRSINVPPAYNEDPGRIRNEPLLKLVYGNTRGEVRNNLISINWVSNSNVKGVQFNKQNGAAQALKQVVHALEQLPAPYHKYFTNIGGTFLYRNIAGTHRLSPHSFGIAIDLNVDFGDYWFFTQNNSLASRIPYKNRMPQAIIDIFERHCFIWGGRWYHYDTMHFEYRPELFCGRCVM</sequence>
<evidence type="ECO:0000313" key="2">
    <source>
        <dbReference type="EMBL" id="KTD52707.1"/>
    </source>
</evidence>
<dbReference type="OrthoDB" id="9799970at2"/>
<evidence type="ECO:0000313" key="5">
    <source>
        <dbReference type="Proteomes" id="UP000254230"/>
    </source>
</evidence>
<dbReference type="InterPro" id="IPR039561">
    <property type="entry name" value="Peptidase_M15C"/>
</dbReference>
<reference evidence="3 5" key="2">
    <citation type="submission" date="2018-06" db="EMBL/GenBank/DDBJ databases">
        <authorList>
            <consortium name="Pathogen Informatics"/>
            <person name="Doyle S."/>
        </authorList>
    </citation>
    <scope>NUCLEOTIDE SEQUENCE [LARGE SCALE GENOMIC DNA]</scope>
    <source>
        <strain evidence="3 5">NCTC12376</strain>
    </source>
</reference>
<gene>
    <name evidence="2" type="ORF">Lqua_0540</name>
    <name evidence="3" type="ORF">NCTC12376_02955</name>
</gene>
<evidence type="ECO:0000259" key="1">
    <source>
        <dbReference type="Pfam" id="PF13539"/>
    </source>
</evidence>